<keyword evidence="1" id="KW-1133">Transmembrane helix</keyword>
<evidence type="ECO:0000313" key="4">
    <source>
        <dbReference type="Proteomes" id="UP000665020"/>
    </source>
</evidence>
<dbReference type="InterPro" id="IPR011499">
    <property type="entry name" value="Lipid_A_biosynth_N"/>
</dbReference>
<dbReference type="GO" id="GO:0008915">
    <property type="term" value="F:lipid-A-disaccharide synthase activity"/>
    <property type="evidence" value="ECO:0007669"/>
    <property type="project" value="InterPro"/>
</dbReference>
<proteinExistence type="predicted"/>
<dbReference type="GO" id="GO:0016020">
    <property type="term" value="C:membrane"/>
    <property type="evidence" value="ECO:0007669"/>
    <property type="project" value="GOC"/>
</dbReference>
<evidence type="ECO:0000256" key="1">
    <source>
        <dbReference type="SAM" id="Phobius"/>
    </source>
</evidence>
<accession>A0A8A7KI00</accession>
<dbReference type="EMBL" id="CP046640">
    <property type="protein sequence ID" value="QTL97754.1"/>
    <property type="molecule type" value="Genomic_DNA"/>
</dbReference>
<dbReference type="GO" id="GO:0009245">
    <property type="term" value="P:lipid A biosynthetic process"/>
    <property type="evidence" value="ECO:0007669"/>
    <property type="project" value="InterPro"/>
</dbReference>
<evidence type="ECO:0000259" key="2">
    <source>
        <dbReference type="SMART" id="SM01259"/>
    </source>
</evidence>
<evidence type="ECO:0000313" key="3">
    <source>
        <dbReference type="EMBL" id="QTL97754.1"/>
    </source>
</evidence>
<dbReference type="PIRSF" id="PIRSF028440">
    <property type="entry name" value="UCP_LAB_N"/>
    <property type="match status" value="1"/>
</dbReference>
<reference evidence="3" key="1">
    <citation type="submission" date="2019-12" db="EMBL/GenBank/DDBJ databases">
        <authorList>
            <person name="zhang j."/>
            <person name="sun C.M."/>
        </authorList>
    </citation>
    <scope>NUCLEOTIDE SEQUENCE</scope>
    <source>
        <strain evidence="3">NS-1</strain>
    </source>
</reference>
<protein>
    <recommendedName>
        <fullName evidence="2">Lipid A biosynthesis N-terminal domain-containing protein</fullName>
    </recommendedName>
</protein>
<keyword evidence="1" id="KW-0472">Membrane</keyword>
<dbReference type="KEGG" id="ifn:GM661_07000"/>
<dbReference type="InterPro" id="IPR014546">
    <property type="entry name" value="UCP028440_lipidA_biosyn"/>
</dbReference>
<dbReference type="RefSeq" id="WP_230869367.1">
    <property type="nucleotide sequence ID" value="NZ_CP046640.1"/>
</dbReference>
<feature type="transmembrane region" description="Helical" evidence="1">
    <location>
        <begin position="59"/>
        <end position="78"/>
    </location>
</feature>
<feature type="transmembrane region" description="Helical" evidence="1">
    <location>
        <begin position="36"/>
        <end position="53"/>
    </location>
</feature>
<name>A0A8A7KI00_9FIRM</name>
<organism evidence="3 4">
    <name type="scientific">Iocasia fonsfrigidae</name>
    <dbReference type="NCBI Taxonomy" id="2682810"/>
    <lineage>
        <taxon>Bacteria</taxon>
        <taxon>Bacillati</taxon>
        <taxon>Bacillota</taxon>
        <taxon>Clostridia</taxon>
        <taxon>Halanaerobiales</taxon>
        <taxon>Halanaerobiaceae</taxon>
        <taxon>Iocasia</taxon>
    </lineage>
</organism>
<dbReference type="SMART" id="SM01259">
    <property type="entry name" value="LAB_N"/>
    <property type="match status" value="1"/>
</dbReference>
<feature type="transmembrane region" description="Helical" evidence="1">
    <location>
        <begin position="6"/>
        <end position="24"/>
    </location>
</feature>
<dbReference type="Proteomes" id="UP000665020">
    <property type="component" value="Chromosome"/>
</dbReference>
<keyword evidence="1" id="KW-0812">Transmembrane</keyword>
<gene>
    <name evidence="3" type="ORF">GM661_07000</name>
</gene>
<sequence>MLWIVIGLIGQVIFSLRFIIQWLASEKAKKSIVPDVFWYLSIAGSLTLLTYAIHQKDPVFILGQAAGSFIYLRNLVLIKKNNEREGAKY</sequence>
<dbReference type="Gene3D" id="1.20.1280.290">
    <property type="match status" value="1"/>
</dbReference>
<dbReference type="Pfam" id="PF07578">
    <property type="entry name" value="LAB_N"/>
    <property type="match status" value="1"/>
</dbReference>
<dbReference type="AlphaFoldDB" id="A0A8A7KI00"/>
<keyword evidence="4" id="KW-1185">Reference proteome</keyword>
<feature type="domain" description="Lipid A biosynthesis N-terminal" evidence="2">
    <location>
        <begin position="6"/>
        <end position="77"/>
    </location>
</feature>